<accession>A0A7L6AYR6</accession>
<name>A0A7L6AYR6_9GAMM</name>
<dbReference type="Proteomes" id="UP000510621">
    <property type="component" value="Chromosome"/>
</dbReference>
<keyword evidence="2" id="KW-1185">Reference proteome</keyword>
<evidence type="ECO:0000313" key="2">
    <source>
        <dbReference type="Proteomes" id="UP000510621"/>
    </source>
</evidence>
<evidence type="ECO:0000313" key="1">
    <source>
        <dbReference type="EMBL" id="QLQ34321.1"/>
    </source>
</evidence>
<reference evidence="1" key="1">
    <citation type="submission" date="2020-06" db="EMBL/GenBank/DDBJ databases">
        <title>Analysis procedures for assessing recovery of high quality, complete, closed genomes from Nanopore long read metagenome sequencing.</title>
        <authorList>
            <person name="Bessarab I."/>
            <person name="Arumugam K."/>
            <person name="Haryono M."/>
            <person name="Liu X."/>
            <person name="Roy S."/>
            <person name="Zuniga-Montanez R.E."/>
            <person name="Qiu G."/>
            <person name="Drautz-Moses D.I."/>
            <person name="Law Y.Y."/>
            <person name="Wuertz S."/>
            <person name="Lauro F.M."/>
            <person name="Huson D.H."/>
            <person name="Williams R.B."/>
        </authorList>
    </citation>
    <scope>NUCLEOTIDE SEQUENCE [LARGE SCALE GENOMIC DNA]</scope>
    <source>
        <strain evidence="1">SSD2</strain>
    </source>
</reference>
<protein>
    <submittedName>
        <fullName evidence="1">Uncharacterized protein</fullName>
    </submittedName>
</protein>
<dbReference type="AlphaFoldDB" id="A0A7L6AYR6"/>
<dbReference type="EMBL" id="CP059265">
    <property type="protein sequence ID" value="QLQ34321.1"/>
    <property type="molecule type" value="Genomic_DNA"/>
</dbReference>
<sequence length="119" mass="13807">MMAKVPDLTDLEKHIIQQTIDERWGKGKVTAEEVEVEIRLSPADRELTACPAMYWEHEDCQFVLAKSGESRYRSQFFYSVKDRFGTGIDEYADLGDCVLYLLRLQADHESERQKNFPTA</sequence>
<proteinExistence type="predicted"/>
<organism evidence="1 2">
    <name type="scientific">Candidatus Thiothrix singaporensis</name>
    <dbReference type="NCBI Taxonomy" id="2799669"/>
    <lineage>
        <taxon>Bacteria</taxon>
        <taxon>Pseudomonadati</taxon>
        <taxon>Pseudomonadota</taxon>
        <taxon>Gammaproteobacteria</taxon>
        <taxon>Thiotrichales</taxon>
        <taxon>Thiotrichaceae</taxon>
        <taxon>Thiothrix</taxon>
    </lineage>
</organism>
<gene>
    <name evidence="1" type="ORF">HZT40_21260</name>
</gene>
<dbReference type="KEGG" id="this:HZT40_21260"/>